<keyword evidence="6 11" id="KW-0067">ATP-binding</keyword>
<evidence type="ECO:0000256" key="6">
    <source>
        <dbReference type="ARBA" id="ARBA00022840"/>
    </source>
</evidence>
<evidence type="ECO:0000256" key="9">
    <source>
        <dbReference type="ARBA" id="ARBA00047380"/>
    </source>
</evidence>
<proteinExistence type="inferred from homology"/>
<reference evidence="13 14" key="1">
    <citation type="submission" date="2024-01" db="EMBL/GenBank/DDBJ databases">
        <title>Pedobacter sp. nov., isolated from oil-contaminated soil.</title>
        <authorList>
            <person name="Le N.T.T."/>
        </authorList>
    </citation>
    <scope>NUCLEOTIDE SEQUENCE [LARGE SCALE GENOMIC DNA]</scope>
    <source>
        <strain evidence="13 14">VNH31</strain>
    </source>
</reference>
<accession>A0ABU7H3K9</accession>
<name>A0ABU7H3K9_9SPHI</name>
<dbReference type="SUPFAM" id="SSF55931">
    <property type="entry name" value="Glutamine synthetase/guanido kinase"/>
    <property type="match status" value="1"/>
</dbReference>
<comment type="similarity">
    <text evidence="1 11">Belongs to the GatB/GatE family. GatB subfamily.</text>
</comment>
<dbReference type="InterPro" id="IPR017958">
    <property type="entry name" value="Gln-tRNA_amidoTrfase_suB_CS"/>
</dbReference>
<keyword evidence="7 11" id="KW-0648">Protein biosynthesis</keyword>
<dbReference type="InterPro" id="IPR004413">
    <property type="entry name" value="GatB"/>
</dbReference>
<dbReference type="InterPro" id="IPR006075">
    <property type="entry name" value="Asn/Gln-tRNA_Trfase_suB/E_cat"/>
</dbReference>
<dbReference type="InterPro" id="IPR018027">
    <property type="entry name" value="Asn/Gln_amidotransferase"/>
</dbReference>
<dbReference type="InterPro" id="IPR003789">
    <property type="entry name" value="Asn/Gln_tRNA_amidoTrase-B-like"/>
</dbReference>
<dbReference type="SMART" id="SM00845">
    <property type="entry name" value="GatB_Yqey"/>
    <property type="match status" value="1"/>
</dbReference>
<dbReference type="NCBIfam" id="NF004014">
    <property type="entry name" value="PRK05477.1-4"/>
    <property type="match status" value="1"/>
</dbReference>
<sequence length="500" mass="56393">MQKNLFNKIDATFPELTNSSQFELVTGMEIHVQLNTEEKLFSSDFAAAGGEANSHLSIVSLGLPGALPVLNKQVIEKAVRIGLALNCKIQNFNSFDRKSYFYADLPKGYQITQDENPICVDGYLDVKRADGIVKRIRINRIHLEEDAGKSLHDQDSNYSYIDLNRAGVPLIEIVTEPDIRTSEEAGLILSEIRKLIRHLDVSDGNMEAGNLRCDANISIRPIGQTEYGTRCEVKNLNSIRNLKKAIEFEFKRQVELNNQNIPVVQSTLNFDPETGETSPMRTKEEANDYRYFPDPDLPPIFISDEWLNTIKENMPELPSALINRLHEDYGISLEDASILVNATETFKFFNLTLPNVSHPKTLVNFLNGPIRALLSERQIEIDEWLITPNQLAKIINLVDDRKITHQSVFQELIPALEGTTKDAEQLAMELSLLVSNDTQVLETLVEQVLTKYEHQVAAYKKGKKGVLGLFVGEVMKEGKGKFDPVIVNSLIIKKLENEKN</sequence>
<dbReference type="PANTHER" id="PTHR11659">
    <property type="entry name" value="GLUTAMYL-TRNA GLN AMIDOTRANSFERASE SUBUNIT B MITOCHONDRIAL AND PROKARYOTIC PET112-RELATED"/>
    <property type="match status" value="1"/>
</dbReference>
<comment type="catalytic activity">
    <reaction evidence="9 11">
        <text>L-aspartyl-tRNA(Asn) + L-glutamine + ATP + H2O = L-asparaginyl-tRNA(Asn) + L-glutamate + ADP + phosphate + 2 H(+)</text>
        <dbReference type="Rhea" id="RHEA:14513"/>
        <dbReference type="Rhea" id="RHEA-COMP:9674"/>
        <dbReference type="Rhea" id="RHEA-COMP:9677"/>
        <dbReference type="ChEBI" id="CHEBI:15377"/>
        <dbReference type="ChEBI" id="CHEBI:15378"/>
        <dbReference type="ChEBI" id="CHEBI:29985"/>
        <dbReference type="ChEBI" id="CHEBI:30616"/>
        <dbReference type="ChEBI" id="CHEBI:43474"/>
        <dbReference type="ChEBI" id="CHEBI:58359"/>
        <dbReference type="ChEBI" id="CHEBI:78515"/>
        <dbReference type="ChEBI" id="CHEBI:78516"/>
        <dbReference type="ChEBI" id="CHEBI:456216"/>
    </reaction>
</comment>
<comment type="function">
    <text evidence="8 11">Allows the formation of correctly charged Asn-tRNA(Asn) or Gln-tRNA(Gln) through the transamidation of misacylated Asp-tRNA(Asn) or Glu-tRNA(Gln) in organisms which lack either or both of asparaginyl-tRNA or glutaminyl-tRNA synthetases. The reaction takes place in the presence of glutamine and ATP through an activated phospho-Asp-tRNA(Asn) or phospho-Glu-tRNA(Gln).</text>
</comment>
<dbReference type="Proteomes" id="UP001337681">
    <property type="component" value="Unassembled WGS sequence"/>
</dbReference>
<keyword evidence="4 11" id="KW-0436">Ligase</keyword>
<dbReference type="InterPro" id="IPR014746">
    <property type="entry name" value="Gln_synth/guanido_kin_cat_dom"/>
</dbReference>
<evidence type="ECO:0000256" key="7">
    <source>
        <dbReference type="ARBA" id="ARBA00022917"/>
    </source>
</evidence>
<keyword evidence="14" id="KW-1185">Reference proteome</keyword>
<evidence type="ECO:0000256" key="3">
    <source>
        <dbReference type="ARBA" id="ARBA00016923"/>
    </source>
</evidence>
<dbReference type="Pfam" id="PF02637">
    <property type="entry name" value="GatB_Yqey"/>
    <property type="match status" value="1"/>
</dbReference>
<comment type="subunit">
    <text evidence="2 11">Heterotrimer of A, B and C subunits.</text>
</comment>
<dbReference type="EC" id="6.3.5.-" evidence="11"/>
<evidence type="ECO:0000256" key="4">
    <source>
        <dbReference type="ARBA" id="ARBA00022598"/>
    </source>
</evidence>
<evidence type="ECO:0000259" key="12">
    <source>
        <dbReference type="SMART" id="SM00845"/>
    </source>
</evidence>
<evidence type="ECO:0000256" key="10">
    <source>
        <dbReference type="ARBA" id="ARBA00047913"/>
    </source>
</evidence>
<dbReference type="InterPro" id="IPR017959">
    <property type="entry name" value="Asn/Gln-tRNA_amidoTrfase_suB/E"/>
</dbReference>
<evidence type="ECO:0000256" key="8">
    <source>
        <dbReference type="ARBA" id="ARBA00024799"/>
    </source>
</evidence>
<dbReference type="RefSeq" id="WP_330146732.1">
    <property type="nucleotide sequence ID" value="NZ_JAZDQU010000002.1"/>
</dbReference>
<dbReference type="SUPFAM" id="SSF89095">
    <property type="entry name" value="GatB/YqeY motif"/>
    <property type="match status" value="1"/>
</dbReference>
<organism evidence="13 14">
    <name type="scientific">Pedobacter flavus</name>
    <dbReference type="NCBI Taxonomy" id="3113906"/>
    <lineage>
        <taxon>Bacteria</taxon>
        <taxon>Pseudomonadati</taxon>
        <taxon>Bacteroidota</taxon>
        <taxon>Sphingobacteriia</taxon>
        <taxon>Sphingobacteriales</taxon>
        <taxon>Sphingobacteriaceae</taxon>
        <taxon>Pedobacter</taxon>
    </lineage>
</organism>
<dbReference type="InterPro" id="IPR023168">
    <property type="entry name" value="GatB_Yqey_C_2"/>
</dbReference>
<dbReference type="NCBIfam" id="NF004012">
    <property type="entry name" value="PRK05477.1-2"/>
    <property type="match status" value="1"/>
</dbReference>
<dbReference type="EMBL" id="JAZDQU010000002">
    <property type="protein sequence ID" value="MEE1885839.1"/>
    <property type="molecule type" value="Genomic_DNA"/>
</dbReference>
<dbReference type="Pfam" id="PF02934">
    <property type="entry name" value="GatB_N"/>
    <property type="match status" value="1"/>
</dbReference>
<evidence type="ECO:0000256" key="1">
    <source>
        <dbReference type="ARBA" id="ARBA00005306"/>
    </source>
</evidence>
<evidence type="ECO:0000313" key="13">
    <source>
        <dbReference type="EMBL" id="MEE1885839.1"/>
    </source>
</evidence>
<keyword evidence="5 11" id="KW-0547">Nucleotide-binding</keyword>
<feature type="domain" description="Asn/Gln amidotransferase" evidence="12">
    <location>
        <begin position="347"/>
        <end position="495"/>
    </location>
</feature>
<dbReference type="Gene3D" id="1.10.10.410">
    <property type="match status" value="1"/>
</dbReference>
<comment type="catalytic activity">
    <reaction evidence="10 11">
        <text>L-glutamyl-tRNA(Gln) + L-glutamine + ATP + H2O = L-glutaminyl-tRNA(Gln) + L-glutamate + ADP + phosphate + H(+)</text>
        <dbReference type="Rhea" id="RHEA:17521"/>
        <dbReference type="Rhea" id="RHEA-COMP:9681"/>
        <dbReference type="Rhea" id="RHEA-COMP:9684"/>
        <dbReference type="ChEBI" id="CHEBI:15377"/>
        <dbReference type="ChEBI" id="CHEBI:15378"/>
        <dbReference type="ChEBI" id="CHEBI:29985"/>
        <dbReference type="ChEBI" id="CHEBI:30616"/>
        <dbReference type="ChEBI" id="CHEBI:43474"/>
        <dbReference type="ChEBI" id="CHEBI:58359"/>
        <dbReference type="ChEBI" id="CHEBI:78520"/>
        <dbReference type="ChEBI" id="CHEBI:78521"/>
        <dbReference type="ChEBI" id="CHEBI:456216"/>
    </reaction>
</comment>
<evidence type="ECO:0000256" key="11">
    <source>
        <dbReference type="HAMAP-Rule" id="MF_00121"/>
    </source>
</evidence>
<evidence type="ECO:0000256" key="5">
    <source>
        <dbReference type="ARBA" id="ARBA00022741"/>
    </source>
</evidence>
<evidence type="ECO:0000313" key="14">
    <source>
        <dbReference type="Proteomes" id="UP001337681"/>
    </source>
</evidence>
<dbReference type="NCBIfam" id="TIGR00133">
    <property type="entry name" value="gatB"/>
    <property type="match status" value="1"/>
</dbReference>
<comment type="caution">
    <text evidence="13">The sequence shown here is derived from an EMBL/GenBank/DDBJ whole genome shotgun (WGS) entry which is preliminary data.</text>
</comment>
<evidence type="ECO:0000256" key="2">
    <source>
        <dbReference type="ARBA" id="ARBA00011123"/>
    </source>
</evidence>
<protein>
    <recommendedName>
        <fullName evidence="3 11">Aspartyl/glutamyl-tRNA(Asn/Gln) amidotransferase subunit B</fullName>
        <shortName evidence="11">Asp/Glu-ADT subunit B</shortName>
        <ecNumber evidence="11">6.3.5.-</ecNumber>
    </recommendedName>
</protein>
<dbReference type="HAMAP" id="MF_00121">
    <property type="entry name" value="GatB"/>
    <property type="match status" value="1"/>
</dbReference>
<dbReference type="PROSITE" id="PS01234">
    <property type="entry name" value="GATB"/>
    <property type="match status" value="1"/>
</dbReference>
<gene>
    <name evidence="11 13" type="primary">gatB</name>
    <name evidence="13" type="ORF">VRU49_10465</name>
</gene>